<evidence type="ECO:0000256" key="1">
    <source>
        <dbReference type="ARBA" id="ARBA00006354"/>
    </source>
</evidence>
<dbReference type="GO" id="GO:0005524">
    <property type="term" value="F:ATP binding"/>
    <property type="evidence" value="ECO:0007669"/>
    <property type="project" value="UniProtKB-KW"/>
</dbReference>
<gene>
    <name evidence="5" type="ORF">SAMN04490243_1986</name>
</gene>
<dbReference type="Pfam" id="PF01078">
    <property type="entry name" value="Mg_chelatase"/>
    <property type="match status" value="1"/>
</dbReference>
<evidence type="ECO:0000259" key="4">
    <source>
        <dbReference type="SMART" id="SM00382"/>
    </source>
</evidence>
<dbReference type="InterPro" id="IPR045006">
    <property type="entry name" value="CHLI-like"/>
</dbReference>
<dbReference type="InterPro" id="IPR014721">
    <property type="entry name" value="Ribsml_uS5_D2-typ_fold_subgr"/>
</dbReference>
<dbReference type="PRINTS" id="PR01657">
    <property type="entry name" value="MCMFAMILY"/>
</dbReference>
<dbReference type="STRING" id="400055.SAMN04490243_1986"/>
<keyword evidence="2" id="KW-0547">Nucleotide-binding</keyword>
<proteinExistence type="inferred from homology"/>
<dbReference type="NCBIfam" id="TIGR00368">
    <property type="entry name" value="YifB family Mg chelatase-like AAA ATPase"/>
    <property type="match status" value="1"/>
</dbReference>
<accession>A0A1I6H0F6</accession>
<organism evidence="5 6">
    <name type="scientific">Robiginitalea myxolifaciens</name>
    <dbReference type="NCBI Taxonomy" id="400055"/>
    <lineage>
        <taxon>Bacteria</taxon>
        <taxon>Pseudomonadati</taxon>
        <taxon>Bacteroidota</taxon>
        <taxon>Flavobacteriia</taxon>
        <taxon>Flavobacteriales</taxon>
        <taxon>Flavobacteriaceae</taxon>
        <taxon>Robiginitalea</taxon>
    </lineage>
</organism>
<dbReference type="PANTHER" id="PTHR32039">
    <property type="entry name" value="MAGNESIUM-CHELATASE SUBUNIT CHLI"/>
    <property type="match status" value="1"/>
</dbReference>
<evidence type="ECO:0000313" key="6">
    <source>
        <dbReference type="Proteomes" id="UP000199534"/>
    </source>
</evidence>
<protein>
    <submittedName>
        <fullName evidence="5">Magnesium chelatase family protein</fullName>
    </submittedName>
</protein>
<reference evidence="5 6" key="1">
    <citation type="submission" date="2016-10" db="EMBL/GenBank/DDBJ databases">
        <authorList>
            <person name="de Groot N.N."/>
        </authorList>
    </citation>
    <scope>NUCLEOTIDE SEQUENCE [LARGE SCALE GENOMIC DNA]</scope>
    <source>
        <strain evidence="5 6">DSM 21019</strain>
    </source>
</reference>
<dbReference type="SMART" id="SM00382">
    <property type="entry name" value="AAA"/>
    <property type="match status" value="1"/>
</dbReference>
<name>A0A1I6H0F6_9FLAO</name>
<dbReference type="InterPro" id="IPR003593">
    <property type="entry name" value="AAA+_ATPase"/>
</dbReference>
<dbReference type="InterPro" id="IPR025158">
    <property type="entry name" value="Mg_chelat-rel_C"/>
</dbReference>
<sequence length="507" mass="54991">MLAKVYASALRGIEATHVVVEVNVSKGIGYHLVGLPDNAVRESNYRIASALAQSGFRIPGKKITINMAPADLRKEGAAYDLCIALGILQATGQTNFPDLPHYVIMGELGLDGSLHPVRGALSVALASRKAGFKACVLPVVNAKEAAVVRGIAVYGLDHLDQVVALLRGHSEIKPLNGQAQTAASKSPFGSPDFAEVKGQLAAKRGLEVAASGGHNILMIGPPGAGKTMMARRLPGILPPMTWEETLETTRIHSASGKPNKGMTTQRPFRNPHHSISQAALIGGGAYPQPGEISLAHNGVLFLDELPEFKRSVLELMRQPLEDRQVTLSRAKYTLTYPCSIMLVASMNPSPSGYYVDVEKEGIAAFREMQRYFKKISGPLLDRIDLHLEINPVPTEHLTSGKPSESSAAIRARVQLAREVQLSRFEGSGIYSNAQMGAEQLKRYCNLEEAPRRLLNLAIDKLSLSARAHERILKMARTIADMGGSEKIRAEDMGEAIQYRGLDREYLL</sequence>
<dbReference type="RefSeq" id="WP_092982446.1">
    <property type="nucleotide sequence ID" value="NZ_FOYQ01000002.1"/>
</dbReference>
<keyword evidence="3" id="KW-0067">ATP-binding</keyword>
<dbReference type="AlphaFoldDB" id="A0A1I6H0F6"/>
<dbReference type="InterPro" id="IPR004482">
    <property type="entry name" value="Mg_chelat-rel"/>
</dbReference>
<evidence type="ECO:0000256" key="3">
    <source>
        <dbReference type="ARBA" id="ARBA00022840"/>
    </source>
</evidence>
<dbReference type="OrthoDB" id="9813147at2"/>
<feature type="domain" description="AAA+ ATPase" evidence="4">
    <location>
        <begin position="212"/>
        <end position="393"/>
    </location>
</feature>
<evidence type="ECO:0000313" key="5">
    <source>
        <dbReference type="EMBL" id="SFR47880.1"/>
    </source>
</evidence>
<dbReference type="GO" id="GO:0003677">
    <property type="term" value="F:DNA binding"/>
    <property type="evidence" value="ECO:0007669"/>
    <property type="project" value="InterPro"/>
</dbReference>
<dbReference type="Gene3D" id="3.30.230.10">
    <property type="match status" value="1"/>
</dbReference>
<keyword evidence="6" id="KW-1185">Reference proteome</keyword>
<dbReference type="PANTHER" id="PTHR32039:SF7">
    <property type="entry name" value="COMPETENCE PROTEIN COMM"/>
    <property type="match status" value="1"/>
</dbReference>
<dbReference type="SUPFAM" id="SSF54211">
    <property type="entry name" value="Ribosomal protein S5 domain 2-like"/>
    <property type="match status" value="1"/>
</dbReference>
<dbReference type="Pfam" id="PF13335">
    <property type="entry name" value="Mg_chelatase_C"/>
    <property type="match status" value="1"/>
</dbReference>
<dbReference type="InterPro" id="IPR027417">
    <property type="entry name" value="P-loop_NTPase"/>
</dbReference>
<dbReference type="Pfam" id="PF13541">
    <property type="entry name" value="ChlI"/>
    <property type="match status" value="1"/>
</dbReference>
<dbReference type="InterPro" id="IPR020568">
    <property type="entry name" value="Ribosomal_Su5_D2-typ_SF"/>
</dbReference>
<dbReference type="InterPro" id="IPR001208">
    <property type="entry name" value="MCM_dom"/>
</dbReference>
<dbReference type="InterPro" id="IPR000523">
    <property type="entry name" value="Mg_chelatse_chII-like_cat_dom"/>
</dbReference>
<comment type="similarity">
    <text evidence="1">Belongs to the Mg-chelatase subunits D/I family. ComM subfamily.</text>
</comment>
<dbReference type="SUPFAM" id="SSF52540">
    <property type="entry name" value="P-loop containing nucleoside triphosphate hydrolases"/>
    <property type="match status" value="1"/>
</dbReference>
<evidence type="ECO:0000256" key="2">
    <source>
        <dbReference type="ARBA" id="ARBA00022741"/>
    </source>
</evidence>
<dbReference type="EMBL" id="FOYQ01000002">
    <property type="protein sequence ID" value="SFR47880.1"/>
    <property type="molecule type" value="Genomic_DNA"/>
</dbReference>
<dbReference type="Proteomes" id="UP000199534">
    <property type="component" value="Unassembled WGS sequence"/>
</dbReference>
<dbReference type="Gene3D" id="3.40.50.300">
    <property type="entry name" value="P-loop containing nucleotide triphosphate hydrolases"/>
    <property type="match status" value="1"/>
</dbReference>